<keyword evidence="5 10" id="KW-0489">Methyltransferase</keyword>
<dbReference type="InterPro" id="IPR029028">
    <property type="entry name" value="Alpha/beta_knot_MTases"/>
</dbReference>
<feature type="domain" description="Ribosomal RNA small subunit methyltransferase E PUA-like" evidence="12">
    <location>
        <begin position="18"/>
        <end position="64"/>
    </location>
</feature>
<evidence type="ECO:0000259" key="12">
    <source>
        <dbReference type="Pfam" id="PF20260"/>
    </source>
</evidence>
<dbReference type="GO" id="GO:0070042">
    <property type="term" value="F:rRNA (uridine-N3-)-methyltransferase activity"/>
    <property type="evidence" value="ECO:0007669"/>
    <property type="project" value="TreeGrafter"/>
</dbReference>
<keyword evidence="3 10" id="KW-0963">Cytoplasm</keyword>
<evidence type="ECO:0000256" key="6">
    <source>
        <dbReference type="ARBA" id="ARBA00022679"/>
    </source>
</evidence>
<feature type="domain" description="Ribosomal RNA small subunit methyltransferase E methyltransferase" evidence="11">
    <location>
        <begin position="73"/>
        <end position="229"/>
    </location>
</feature>
<evidence type="ECO:0000259" key="11">
    <source>
        <dbReference type="Pfam" id="PF04452"/>
    </source>
</evidence>
<dbReference type="SUPFAM" id="SSF75217">
    <property type="entry name" value="alpha/beta knot"/>
    <property type="match status" value="1"/>
</dbReference>
<dbReference type="InterPro" id="IPR006700">
    <property type="entry name" value="RsmE"/>
</dbReference>
<dbReference type="PANTHER" id="PTHR30027">
    <property type="entry name" value="RIBOSOMAL RNA SMALL SUBUNIT METHYLTRANSFERASE E"/>
    <property type="match status" value="1"/>
</dbReference>
<gene>
    <name evidence="13" type="ORF">BST86_03085</name>
</gene>
<dbReference type="EMBL" id="MQUC01000003">
    <property type="protein sequence ID" value="PRP66142.1"/>
    <property type="molecule type" value="Genomic_DNA"/>
</dbReference>
<dbReference type="GO" id="GO:0070475">
    <property type="term" value="P:rRNA base methylation"/>
    <property type="evidence" value="ECO:0007669"/>
    <property type="project" value="TreeGrafter"/>
</dbReference>
<dbReference type="EC" id="2.1.1.193" evidence="10"/>
<comment type="subcellular location">
    <subcellularLocation>
        <location evidence="1 10">Cytoplasm</location>
    </subcellularLocation>
</comment>
<dbReference type="Pfam" id="PF20260">
    <property type="entry name" value="PUA_4"/>
    <property type="match status" value="1"/>
</dbReference>
<keyword evidence="6 10" id="KW-0808">Transferase</keyword>
<dbReference type="GO" id="GO:0005737">
    <property type="term" value="C:cytoplasm"/>
    <property type="evidence" value="ECO:0007669"/>
    <property type="project" value="UniProtKB-SubCell"/>
</dbReference>
<dbReference type="NCBIfam" id="NF008702">
    <property type="entry name" value="PRK11713.6-1"/>
    <property type="match status" value="1"/>
</dbReference>
<evidence type="ECO:0000256" key="4">
    <source>
        <dbReference type="ARBA" id="ARBA00022552"/>
    </source>
</evidence>
<dbReference type="Proteomes" id="UP000239532">
    <property type="component" value="Unassembled WGS sequence"/>
</dbReference>
<keyword evidence="7 10" id="KW-0949">S-adenosyl-L-methionine</keyword>
<dbReference type="SUPFAM" id="SSF88697">
    <property type="entry name" value="PUA domain-like"/>
    <property type="match status" value="1"/>
</dbReference>
<dbReference type="InterPro" id="IPR029026">
    <property type="entry name" value="tRNA_m1G_MTases_N"/>
</dbReference>
<evidence type="ECO:0000256" key="8">
    <source>
        <dbReference type="ARBA" id="ARBA00025699"/>
    </source>
</evidence>
<dbReference type="AlphaFoldDB" id="A0A2S9WRN5"/>
<dbReference type="PANTHER" id="PTHR30027:SF3">
    <property type="entry name" value="16S RRNA (URACIL(1498)-N(3))-METHYLTRANSFERASE"/>
    <property type="match status" value="1"/>
</dbReference>
<evidence type="ECO:0000256" key="2">
    <source>
        <dbReference type="ARBA" id="ARBA00005528"/>
    </source>
</evidence>
<dbReference type="Gene3D" id="3.40.1280.10">
    <property type="match status" value="1"/>
</dbReference>
<comment type="catalytic activity">
    <reaction evidence="9 10">
        <text>uridine(1498) in 16S rRNA + S-adenosyl-L-methionine = N(3)-methyluridine(1498) in 16S rRNA + S-adenosyl-L-homocysteine + H(+)</text>
        <dbReference type="Rhea" id="RHEA:42920"/>
        <dbReference type="Rhea" id="RHEA-COMP:10283"/>
        <dbReference type="Rhea" id="RHEA-COMP:10284"/>
        <dbReference type="ChEBI" id="CHEBI:15378"/>
        <dbReference type="ChEBI" id="CHEBI:57856"/>
        <dbReference type="ChEBI" id="CHEBI:59789"/>
        <dbReference type="ChEBI" id="CHEBI:65315"/>
        <dbReference type="ChEBI" id="CHEBI:74502"/>
        <dbReference type="EC" id="2.1.1.193"/>
    </reaction>
</comment>
<dbReference type="PIRSF" id="PIRSF015601">
    <property type="entry name" value="MTase_slr0722"/>
    <property type="match status" value="1"/>
</dbReference>
<dbReference type="RefSeq" id="WP_105981984.1">
    <property type="nucleotide sequence ID" value="NZ_MQUC01000003.1"/>
</dbReference>
<reference evidence="13 14" key="1">
    <citation type="submission" date="2016-11" db="EMBL/GenBank/DDBJ databases">
        <title>Trade-off between light-utilization and light-protection in marine flavobacteria.</title>
        <authorList>
            <person name="Kumagai Y."/>
        </authorList>
    </citation>
    <scope>NUCLEOTIDE SEQUENCE [LARGE SCALE GENOMIC DNA]</scope>
    <source>
        <strain evidence="13 14">JCM 17109</strain>
    </source>
</reference>
<comment type="caution">
    <text evidence="13">The sequence shown here is derived from an EMBL/GenBank/DDBJ whole genome shotgun (WGS) entry which is preliminary data.</text>
</comment>
<dbReference type="OrthoDB" id="9815641at2"/>
<organism evidence="13 14">
    <name type="scientific">Nonlabens agnitus</name>
    <dbReference type="NCBI Taxonomy" id="870484"/>
    <lineage>
        <taxon>Bacteria</taxon>
        <taxon>Pseudomonadati</taxon>
        <taxon>Bacteroidota</taxon>
        <taxon>Flavobacteriia</taxon>
        <taxon>Flavobacteriales</taxon>
        <taxon>Flavobacteriaceae</taxon>
        <taxon>Nonlabens</taxon>
    </lineage>
</organism>
<evidence type="ECO:0000256" key="7">
    <source>
        <dbReference type="ARBA" id="ARBA00022691"/>
    </source>
</evidence>
<dbReference type="Gene3D" id="2.40.240.20">
    <property type="entry name" value="Hypothetical PUA domain-like, domain 1"/>
    <property type="match status" value="1"/>
</dbReference>
<name>A0A2S9WRN5_9FLAO</name>
<dbReference type="InterPro" id="IPR046886">
    <property type="entry name" value="RsmE_MTase_dom"/>
</dbReference>
<sequence>MQLFYFSQPAATDEILSLEKEDTRHITKVLRKKVGDAIHVTNGEGDLFDATIVQLTSNKCQLQLNHLRFEATKKPQLHIAIAPTKMNDRMEWFLEKSTELGITTITPLLCSNSERRNIKEERFEKIIISAMQQSLRLHKPKLNPLTPLHEFLETASEDLKLIAHCEETNKRHITELLDKKMDTLILIGPEGDFTPDEIEKALEHQFSPVHLGHTRLRTETAGIHVASLFNALIQ</sequence>
<keyword evidence="14" id="KW-1185">Reference proteome</keyword>
<accession>A0A2S9WRN5</accession>
<dbReference type="InterPro" id="IPR046887">
    <property type="entry name" value="RsmE_PUA-like"/>
</dbReference>
<comment type="function">
    <text evidence="8 10">Specifically methylates the N3 position of the uracil ring of uridine 1498 (m3U1498) in 16S rRNA. Acts on the fully assembled 30S ribosomal subunit.</text>
</comment>
<evidence type="ECO:0000256" key="10">
    <source>
        <dbReference type="PIRNR" id="PIRNR015601"/>
    </source>
</evidence>
<proteinExistence type="inferred from homology"/>
<evidence type="ECO:0000313" key="13">
    <source>
        <dbReference type="EMBL" id="PRP66142.1"/>
    </source>
</evidence>
<dbReference type="NCBIfam" id="TIGR00046">
    <property type="entry name" value="RsmE family RNA methyltransferase"/>
    <property type="match status" value="1"/>
</dbReference>
<keyword evidence="4 10" id="KW-0698">rRNA processing</keyword>
<protein>
    <recommendedName>
        <fullName evidence="10">Ribosomal RNA small subunit methyltransferase E</fullName>
        <ecNumber evidence="10">2.1.1.193</ecNumber>
    </recommendedName>
</protein>
<evidence type="ECO:0000256" key="9">
    <source>
        <dbReference type="ARBA" id="ARBA00047944"/>
    </source>
</evidence>
<evidence type="ECO:0000256" key="5">
    <source>
        <dbReference type="ARBA" id="ARBA00022603"/>
    </source>
</evidence>
<evidence type="ECO:0000256" key="3">
    <source>
        <dbReference type="ARBA" id="ARBA00022490"/>
    </source>
</evidence>
<evidence type="ECO:0000256" key="1">
    <source>
        <dbReference type="ARBA" id="ARBA00004496"/>
    </source>
</evidence>
<evidence type="ECO:0000313" key="14">
    <source>
        <dbReference type="Proteomes" id="UP000239532"/>
    </source>
</evidence>
<dbReference type="Pfam" id="PF04452">
    <property type="entry name" value="Methyltrans_RNA"/>
    <property type="match status" value="1"/>
</dbReference>
<dbReference type="CDD" id="cd18084">
    <property type="entry name" value="RsmE-like"/>
    <property type="match status" value="1"/>
</dbReference>
<dbReference type="InterPro" id="IPR015947">
    <property type="entry name" value="PUA-like_sf"/>
</dbReference>
<comment type="similarity">
    <text evidence="2 10">Belongs to the RNA methyltransferase RsmE family.</text>
</comment>